<dbReference type="SUPFAM" id="SSF54529">
    <property type="entry name" value="Mitochondrial glycoprotein MAM33-like"/>
    <property type="match status" value="1"/>
</dbReference>
<organism evidence="1 2">
    <name type="scientific">Hibiscus syriacus</name>
    <name type="common">Rose of Sharon</name>
    <dbReference type="NCBI Taxonomy" id="106335"/>
    <lineage>
        <taxon>Eukaryota</taxon>
        <taxon>Viridiplantae</taxon>
        <taxon>Streptophyta</taxon>
        <taxon>Embryophyta</taxon>
        <taxon>Tracheophyta</taxon>
        <taxon>Spermatophyta</taxon>
        <taxon>Magnoliopsida</taxon>
        <taxon>eudicotyledons</taxon>
        <taxon>Gunneridae</taxon>
        <taxon>Pentapetalae</taxon>
        <taxon>rosids</taxon>
        <taxon>malvids</taxon>
        <taxon>Malvales</taxon>
        <taxon>Malvaceae</taxon>
        <taxon>Malvoideae</taxon>
        <taxon>Hibiscus</taxon>
    </lineage>
</organism>
<keyword evidence="2" id="KW-1185">Reference proteome</keyword>
<dbReference type="InterPro" id="IPR003428">
    <property type="entry name" value="MAM33"/>
</dbReference>
<proteinExistence type="predicted"/>
<evidence type="ECO:0000313" key="1">
    <source>
        <dbReference type="EMBL" id="KAE8683093.1"/>
    </source>
</evidence>
<name>A0A6A2YUP2_HIBSY</name>
<gene>
    <name evidence="1" type="ORF">F3Y22_tig00111215pilonHSYRG00035</name>
</gene>
<comment type="caution">
    <text evidence="1">The sequence shown here is derived from an EMBL/GenBank/DDBJ whole genome shotgun (WGS) entry which is preliminary data.</text>
</comment>
<reference evidence="1" key="1">
    <citation type="submission" date="2019-09" db="EMBL/GenBank/DDBJ databases">
        <title>Draft genome information of white flower Hibiscus syriacus.</title>
        <authorList>
            <person name="Kim Y.-M."/>
        </authorList>
    </citation>
    <scope>NUCLEOTIDE SEQUENCE [LARGE SCALE GENOMIC DNA]</scope>
    <source>
        <strain evidence="1">YM2019G1</strain>
    </source>
</reference>
<dbReference type="Pfam" id="PF02330">
    <property type="entry name" value="MAM33"/>
    <property type="match status" value="1"/>
</dbReference>
<dbReference type="PANTHER" id="PTHR10826:SF41">
    <property type="entry name" value="MITOCHONDRIAL GLYCOPROTEIN FAMILY PROTEIN"/>
    <property type="match status" value="1"/>
</dbReference>
<dbReference type="EMBL" id="VEPZ02001272">
    <property type="protein sequence ID" value="KAE8683093.1"/>
    <property type="molecule type" value="Genomic_DNA"/>
</dbReference>
<dbReference type="GO" id="GO:0005759">
    <property type="term" value="C:mitochondrial matrix"/>
    <property type="evidence" value="ECO:0007669"/>
    <property type="project" value="InterPro"/>
</dbReference>
<dbReference type="Gene3D" id="3.10.280.10">
    <property type="entry name" value="Mitochondrial glycoprotein"/>
    <property type="match status" value="1"/>
</dbReference>
<dbReference type="AlphaFoldDB" id="A0A6A2YUP2"/>
<protein>
    <submittedName>
        <fullName evidence="1">Mitochondrial glycoprotein family protein</fullName>
    </submittedName>
</protein>
<accession>A0A6A2YUP2</accession>
<evidence type="ECO:0000313" key="2">
    <source>
        <dbReference type="Proteomes" id="UP000436088"/>
    </source>
</evidence>
<sequence length="196" mass="22000">MAFASILRKSANSLAPLALRLARVQRNYHSCIFTALNQGLRSQQPAVNRFSRMPSGSPPPLFPGNPLPMSLSSEFSSLRFSALRKRTPLVRLKEPQAGSPLKSRIPGGLEFSCTASPDQVAIDSLSFRGPTPEDELAYEGPDFHDLDENMQNSFHKYLEIRGIKPSTTNFLHGYMMNKDNREYANWLKNLKKFVEA</sequence>
<dbReference type="PANTHER" id="PTHR10826">
    <property type="entry name" value="COMPLEMENT COMPONENT 1"/>
    <property type="match status" value="1"/>
</dbReference>
<dbReference type="Proteomes" id="UP000436088">
    <property type="component" value="Unassembled WGS sequence"/>
</dbReference>
<dbReference type="InterPro" id="IPR036561">
    <property type="entry name" value="MAM33_sf"/>
</dbReference>